<dbReference type="Proteomes" id="UP000678499">
    <property type="component" value="Unassembled WGS sequence"/>
</dbReference>
<dbReference type="EMBL" id="CAJPEX010000764">
    <property type="protein sequence ID" value="CAG0917136.1"/>
    <property type="molecule type" value="Genomic_DNA"/>
</dbReference>
<dbReference type="Pfam" id="PF00339">
    <property type="entry name" value="Arrestin_N"/>
    <property type="match status" value="1"/>
</dbReference>
<keyword evidence="6" id="KW-1185">Reference proteome</keyword>
<dbReference type="GO" id="GO:0005737">
    <property type="term" value="C:cytoplasm"/>
    <property type="evidence" value="ECO:0007669"/>
    <property type="project" value="TreeGrafter"/>
</dbReference>
<dbReference type="InterPro" id="IPR014752">
    <property type="entry name" value="Arrestin-like_C"/>
</dbReference>
<evidence type="ECO:0000313" key="5">
    <source>
        <dbReference type="EMBL" id="CAD7276984.1"/>
    </source>
</evidence>
<dbReference type="Gene3D" id="2.60.40.840">
    <property type="match status" value="2"/>
</dbReference>
<keyword evidence="2" id="KW-0716">Sensory transduction</keyword>
<proteinExistence type="inferred from homology"/>
<evidence type="ECO:0000259" key="4">
    <source>
        <dbReference type="Pfam" id="PF02752"/>
    </source>
</evidence>
<protein>
    <recommendedName>
        <fullName evidence="7">Arrestin C-terminal-like domain-containing protein</fullName>
    </recommendedName>
</protein>
<comment type="similarity">
    <text evidence="1">Belongs to the arrestin family.</text>
</comment>
<evidence type="ECO:0000259" key="3">
    <source>
        <dbReference type="Pfam" id="PF00339"/>
    </source>
</evidence>
<dbReference type="InterPro" id="IPR011022">
    <property type="entry name" value="Arrestin_C-like"/>
</dbReference>
<dbReference type="InterPro" id="IPR014753">
    <property type="entry name" value="Arrestin_N"/>
</dbReference>
<feature type="domain" description="Arrestin-like N-terminal" evidence="3">
    <location>
        <begin position="66"/>
        <end position="137"/>
    </location>
</feature>
<reference evidence="5" key="1">
    <citation type="submission" date="2020-11" db="EMBL/GenBank/DDBJ databases">
        <authorList>
            <person name="Tran Van P."/>
        </authorList>
    </citation>
    <scope>NUCLEOTIDE SEQUENCE</scope>
</reference>
<organism evidence="5">
    <name type="scientific">Notodromas monacha</name>
    <dbReference type="NCBI Taxonomy" id="399045"/>
    <lineage>
        <taxon>Eukaryota</taxon>
        <taxon>Metazoa</taxon>
        <taxon>Ecdysozoa</taxon>
        <taxon>Arthropoda</taxon>
        <taxon>Crustacea</taxon>
        <taxon>Oligostraca</taxon>
        <taxon>Ostracoda</taxon>
        <taxon>Podocopa</taxon>
        <taxon>Podocopida</taxon>
        <taxon>Cypridocopina</taxon>
        <taxon>Cypridoidea</taxon>
        <taxon>Cyprididae</taxon>
        <taxon>Notodromas</taxon>
    </lineage>
</organism>
<name>A0A7R9BM14_9CRUS</name>
<dbReference type="PANTHER" id="PTHR11792">
    <property type="entry name" value="ARRESTIN"/>
    <property type="match status" value="1"/>
</dbReference>
<dbReference type="PANTHER" id="PTHR11792:SF23">
    <property type="entry name" value="PHOSRESTIN-1"/>
    <property type="match status" value="1"/>
</dbReference>
<dbReference type="Gene3D" id="2.60.40.640">
    <property type="match status" value="1"/>
</dbReference>
<feature type="domain" description="Arrestin C-terminal-like" evidence="4">
    <location>
        <begin position="159"/>
        <end position="234"/>
    </location>
</feature>
<dbReference type="InterPro" id="IPR011021">
    <property type="entry name" value="Arrestin-like_N"/>
</dbReference>
<evidence type="ECO:0000256" key="1">
    <source>
        <dbReference type="ARBA" id="ARBA00005298"/>
    </source>
</evidence>
<dbReference type="GO" id="GO:0001664">
    <property type="term" value="F:G protein-coupled receptor binding"/>
    <property type="evidence" value="ECO:0007669"/>
    <property type="project" value="TreeGrafter"/>
</dbReference>
<dbReference type="InterPro" id="IPR014756">
    <property type="entry name" value="Ig_E-set"/>
</dbReference>
<dbReference type="EMBL" id="OA882801">
    <property type="protein sequence ID" value="CAD7276984.1"/>
    <property type="molecule type" value="Genomic_DNA"/>
</dbReference>
<accession>A0A7R9BM14</accession>
<sequence length="258" mass="28466">MLELLGLFVFGTVALKVFKKSSPNGKLTVYLGKRDFVDHLGKIDPIDGVVVVDTDYLQGRKVFGLEKLIKKLGANAYPFFFELPATSPTSVTLQPGTLDSGKPLGVEYDLKTWIAESKEEKPHRRSSVSMAIRKVQYAPVEKGSRQPSAIVSKGFALATGKINLEVTLDKDIYYHGERITANVRVSNNSRKTVKCFKVGIIQHCEVTVVNAQFSREVASLQTKEGCPITPGASLNKQFFLTPVAGELFFFLPQRDLPA</sequence>
<dbReference type="OrthoDB" id="298939at2759"/>
<evidence type="ECO:0008006" key="7">
    <source>
        <dbReference type="Google" id="ProtNLM"/>
    </source>
</evidence>
<gene>
    <name evidence="5" type="ORF">NMOB1V02_LOCUS4727</name>
</gene>
<dbReference type="SUPFAM" id="SSF81296">
    <property type="entry name" value="E set domains"/>
    <property type="match status" value="2"/>
</dbReference>
<dbReference type="GO" id="GO:0002031">
    <property type="term" value="P:G protein-coupled receptor internalization"/>
    <property type="evidence" value="ECO:0007669"/>
    <property type="project" value="TreeGrafter"/>
</dbReference>
<dbReference type="GO" id="GO:0007165">
    <property type="term" value="P:signal transduction"/>
    <property type="evidence" value="ECO:0007669"/>
    <property type="project" value="InterPro"/>
</dbReference>
<dbReference type="AlphaFoldDB" id="A0A7R9BM14"/>
<dbReference type="InterPro" id="IPR000698">
    <property type="entry name" value="Arrestin"/>
</dbReference>
<evidence type="ECO:0000256" key="2">
    <source>
        <dbReference type="ARBA" id="ARBA00022606"/>
    </source>
</evidence>
<dbReference type="Pfam" id="PF02752">
    <property type="entry name" value="Arrestin_C"/>
    <property type="match status" value="1"/>
</dbReference>
<evidence type="ECO:0000313" key="6">
    <source>
        <dbReference type="Proteomes" id="UP000678499"/>
    </source>
</evidence>